<reference evidence="3" key="1">
    <citation type="submission" date="2016-11" db="UniProtKB">
        <authorList>
            <consortium name="WormBaseParasite"/>
        </authorList>
    </citation>
    <scope>IDENTIFICATION</scope>
</reference>
<proteinExistence type="predicted"/>
<dbReference type="Proteomes" id="UP000095287">
    <property type="component" value="Unplaced"/>
</dbReference>
<evidence type="ECO:0000313" key="2">
    <source>
        <dbReference type="Proteomes" id="UP000095287"/>
    </source>
</evidence>
<feature type="compositionally biased region" description="Polar residues" evidence="1">
    <location>
        <begin position="26"/>
        <end position="43"/>
    </location>
</feature>
<keyword evidence="2" id="KW-1185">Reference proteome</keyword>
<protein>
    <submittedName>
        <fullName evidence="3">Transposase</fullName>
    </submittedName>
</protein>
<accession>A0A1I7ZEV4</accession>
<evidence type="ECO:0000256" key="1">
    <source>
        <dbReference type="SAM" id="MobiDB-lite"/>
    </source>
</evidence>
<feature type="region of interest" description="Disordered" evidence="1">
    <location>
        <begin position="26"/>
        <end position="68"/>
    </location>
</feature>
<evidence type="ECO:0000313" key="3">
    <source>
        <dbReference type="WBParaSite" id="L893_g25738.t1"/>
    </source>
</evidence>
<sequence>MHVVSPNEAVAETCLTLGFTLGFTPRSHTGVESTSAPETTTKSKQMRKTRRSESFAITPDSAAPHERFPADAKTLIGFGRAIKQGAPLA</sequence>
<organism evidence="2 3">
    <name type="scientific">Steinernema glaseri</name>
    <dbReference type="NCBI Taxonomy" id="37863"/>
    <lineage>
        <taxon>Eukaryota</taxon>
        <taxon>Metazoa</taxon>
        <taxon>Ecdysozoa</taxon>
        <taxon>Nematoda</taxon>
        <taxon>Chromadorea</taxon>
        <taxon>Rhabditida</taxon>
        <taxon>Tylenchina</taxon>
        <taxon>Panagrolaimomorpha</taxon>
        <taxon>Strongyloidoidea</taxon>
        <taxon>Steinernematidae</taxon>
        <taxon>Steinernema</taxon>
    </lineage>
</organism>
<name>A0A1I7ZEV4_9BILA</name>
<dbReference type="AlphaFoldDB" id="A0A1I7ZEV4"/>
<dbReference type="WBParaSite" id="L893_g25738.t1">
    <property type="protein sequence ID" value="L893_g25738.t1"/>
    <property type="gene ID" value="L893_g25738"/>
</dbReference>